<dbReference type="GO" id="GO:0032049">
    <property type="term" value="P:cardiolipin biosynthetic process"/>
    <property type="evidence" value="ECO:0007669"/>
    <property type="project" value="UniProtKB-UniRule"/>
</dbReference>
<feature type="domain" description="PLD phosphodiesterase" evidence="13">
    <location>
        <begin position="219"/>
        <end position="246"/>
    </location>
</feature>
<dbReference type="GO" id="GO:0005886">
    <property type="term" value="C:plasma membrane"/>
    <property type="evidence" value="ECO:0007669"/>
    <property type="project" value="UniProtKB-SubCell"/>
</dbReference>
<name>A0A5J5GP11_9RHOB</name>
<dbReference type="Gene3D" id="3.30.870.10">
    <property type="entry name" value="Endonuclease Chain A"/>
    <property type="match status" value="2"/>
</dbReference>
<dbReference type="GO" id="GO:0005576">
    <property type="term" value="C:extracellular region"/>
    <property type="evidence" value="ECO:0007669"/>
    <property type="project" value="UniProtKB-SubCell"/>
</dbReference>
<evidence type="ECO:0000256" key="6">
    <source>
        <dbReference type="ARBA" id="ARBA00022679"/>
    </source>
</evidence>
<dbReference type="InterPro" id="IPR025202">
    <property type="entry name" value="PLD-like_dom"/>
</dbReference>
<evidence type="ECO:0000256" key="11">
    <source>
        <dbReference type="NCBIfam" id="TIGR04265"/>
    </source>
</evidence>
<evidence type="ECO:0000256" key="3">
    <source>
        <dbReference type="ARBA" id="ARBA00004613"/>
    </source>
</evidence>
<evidence type="ECO:0000256" key="8">
    <source>
        <dbReference type="ARBA" id="ARBA00022737"/>
    </source>
</evidence>
<dbReference type="PROSITE" id="PS50035">
    <property type="entry name" value="PLD"/>
    <property type="match status" value="2"/>
</dbReference>
<dbReference type="InterPro" id="IPR001736">
    <property type="entry name" value="PLipase_D/transphosphatidylase"/>
</dbReference>
<dbReference type="EC" id="2.7.8.-" evidence="11"/>
<evidence type="ECO:0000259" key="13">
    <source>
        <dbReference type="PROSITE" id="PS50035"/>
    </source>
</evidence>
<organism evidence="14 15">
    <name type="scientific">Histidinibacterium aquaticum</name>
    <dbReference type="NCBI Taxonomy" id="2613962"/>
    <lineage>
        <taxon>Bacteria</taxon>
        <taxon>Pseudomonadati</taxon>
        <taxon>Pseudomonadota</taxon>
        <taxon>Alphaproteobacteria</taxon>
        <taxon>Rhodobacterales</taxon>
        <taxon>Paracoccaceae</taxon>
        <taxon>Histidinibacterium</taxon>
    </lineage>
</organism>
<evidence type="ECO:0000256" key="4">
    <source>
        <dbReference type="ARBA" id="ARBA00022475"/>
    </source>
</evidence>
<proteinExistence type="predicted"/>
<dbReference type="NCBIfam" id="TIGR04265">
    <property type="entry name" value="bac_cardiolipin"/>
    <property type="match status" value="1"/>
</dbReference>
<evidence type="ECO:0000256" key="5">
    <source>
        <dbReference type="ARBA" id="ARBA00022525"/>
    </source>
</evidence>
<comment type="caution">
    <text evidence="14">The sequence shown here is derived from an EMBL/GenBank/DDBJ whole genome shotgun (WGS) entry which is preliminary data.</text>
</comment>
<dbReference type="InterPro" id="IPR022924">
    <property type="entry name" value="Cardiolipin_synthase"/>
</dbReference>
<evidence type="ECO:0000256" key="9">
    <source>
        <dbReference type="ARBA" id="ARBA00022989"/>
    </source>
</evidence>
<evidence type="ECO:0000256" key="10">
    <source>
        <dbReference type="ARBA" id="ARBA00023136"/>
    </source>
</evidence>
<reference evidence="14 15" key="1">
    <citation type="submission" date="2019-09" db="EMBL/GenBank/DDBJ databases">
        <authorList>
            <person name="Park J.-S."/>
            <person name="Choi H.-J."/>
        </authorList>
    </citation>
    <scope>NUCLEOTIDE SEQUENCE [LARGE SCALE GENOMIC DNA]</scope>
    <source>
        <strain evidence="14 15">176SS1-4</strain>
    </source>
</reference>
<keyword evidence="10 12" id="KW-0472">Membrane</keyword>
<evidence type="ECO:0000256" key="2">
    <source>
        <dbReference type="ARBA" id="ARBA00004236"/>
    </source>
</evidence>
<comment type="function">
    <text evidence="1">Could be a virulence factor.</text>
</comment>
<keyword evidence="8" id="KW-0677">Repeat</keyword>
<keyword evidence="4" id="KW-1003">Cell membrane</keyword>
<evidence type="ECO:0000256" key="1">
    <source>
        <dbReference type="ARBA" id="ARBA00003145"/>
    </source>
</evidence>
<comment type="subcellular location">
    <subcellularLocation>
        <location evidence="2">Cell membrane</location>
    </subcellularLocation>
    <subcellularLocation>
        <location evidence="3">Secreted</location>
    </subcellularLocation>
</comment>
<sequence>MGSRVAATSDEEGRVPGSLTAIVGVALVAAAAYCVWSAVSSARTPQGAVAWAIFLVAAPWVAVPAYAVLGQHKLRPHRMSHRRSLAVTQGIGLPSPDDTARASERMRVFSSLAELPSMPGNSADLLIDGDATFDTIFEAIDAAERYALVQFYTIEDDDLGRAFADHLVAAAERGVKVRLLCDRVGSYGLPASYRRRLLDAGVDFPDPASRRPRSSRSRINFRNHRKTVIVDGHWAAIGGHNVADLYLGRDPQMGHWRDTHLALRGPIVSQLQLGFVQDWHWQTGEELGDALDWSPETVPGGVDAVTVLMGPADKHDTGALFYFAAITRARRRVWIATPYVVPDVDTLSALKSAALDGCDVRLLMPARVDHYLPWLAAFAFFDELREAGVQIHRYREGFLHQKVVLVDDDLTGIGTANLDNRSFRLNFETMVMIEDPGFAARTEAMLRLDMEASDLLETPLAQQPLWMQVGARLARLFAPVL</sequence>
<evidence type="ECO:0000313" key="15">
    <source>
        <dbReference type="Proteomes" id="UP000326554"/>
    </source>
</evidence>
<keyword evidence="7 12" id="KW-0812">Transmembrane</keyword>
<dbReference type="Proteomes" id="UP000326554">
    <property type="component" value="Unassembled WGS sequence"/>
</dbReference>
<keyword evidence="15" id="KW-1185">Reference proteome</keyword>
<dbReference type="SUPFAM" id="SSF56024">
    <property type="entry name" value="Phospholipase D/nuclease"/>
    <property type="match status" value="2"/>
</dbReference>
<feature type="domain" description="PLD phosphodiesterase" evidence="13">
    <location>
        <begin position="395"/>
        <end position="422"/>
    </location>
</feature>
<evidence type="ECO:0000256" key="12">
    <source>
        <dbReference type="SAM" id="Phobius"/>
    </source>
</evidence>
<dbReference type="EMBL" id="VYQE01000002">
    <property type="protein sequence ID" value="KAA9009463.1"/>
    <property type="molecule type" value="Genomic_DNA"/>
</dbReference>
<dbReference type="AlphaFoldDB" id="A0A5J5GP11"/>
<evidence type="ECO:0000256" key="7">
    <source>
        <dbReference type="ARBA" id="ARBA00022692"/>
    </source>
</evidence>
<gene>
    <name evidence="14" type="primary">cls</name>
    <name evidence="14" type="ORF">F3S47_09490</name>
</gene>
<evidence type="ECO:0000313" key="14">
    <source>
        <dbReference type="EMBL" id="KAA9009463.1"/>
    </source>
</evidence>
<dbReference type="Pfam" id="PF13091">
    <property type="entry name" value="PLDc_2"/>
    <property type="match status" value="2"/>
</dbReference>
<keyword evidence="5" id="KW-0964">Secreted</keyword>
<dbReference type="SMART" id="SM00155">
    <property type="entry name" value="PLDc"/>
    <property type="match status" value="2"/>
</dbReference>
<keyword evidence="6" id="KW-0808">Transferase</keyword>
<feature type="transmembrane region" description="Helical" evidence="12">
    <location>
        <begin position="21"/>
        <end position="42"/>
    </location>
</feature>
<feature type="transmembrane region" description="Helical" evidence="12">
    <location>
        <begin position="48"/>
        <end position="69"/>
    </location>
</feature>
<accession>A0A5J5GP11</accession>
<protein>
    <recommendedName>
        <fullName evidence="11">Cardiolipin synthase</fullName>
        <ecNumber evidence="11">2.7.8.-</ecNumber>
    </recommendedName>
</protein>
<dbReference type="GO" id="GO:0008808">
    <property type="term" value="F:cardiolipin synthase activity"/>
    <property type="evidence" value="ECO:0007669"/>
    <property type="project" value="UniProtKB-UniRule"/>
</dbReference>
<keyword evidence="9 12" id="KW-1133">Transmembrane helix</keyword>
<dbReference type="PANTHER" id="PTHR21248">
    <property type="entry name" value="CARDIOLIPIN SYNTHASE"/>
    <property type="match status" value="1"/>
</dbReference>
<dbReference type="PANTHER" id="PTHR21248:SF22">
    <property type="entry name" value="PHOSPHOLIPASE D"/>
    <property type="match status" value="1"/>
</dbReference>